<dbReference type="InterPro" id="IPR022935">
    <property type="entry name" value="ClpS"/>
</dbReference>
<dbReference type="GO" id="GO:0008233">
    <property type="term" value="F:peptidase activity"/>
    <property type="evidence" value="ECO:0007669"/>
    <property type="project" value="UniProtKB-KW"/>
</dbReference>
<reference evidence="4" key="1">
    <citation type="journal article" date="2019" name="Int. J. Syst. Evol. Microbiol.">
        <title>The Global Catalogue of Microorganisms (GCM) 10K type strain sequencing project: providing services to taxonomists for standard genome sequencing and annotation.</title>
        <authorList>
            <consortium name="The Broad Institute Genomics Platform"/>
            <consortium name="The Broad Institute Genome Sequencing Center for Infectious Disease"/>
            <person name="Wu L."/>
            <person name="Ma J."/>
        </authorList>
    </citation>
    <scope>NUCLEOTIDE SEQUENCE [LARGE SCALE GENOMIC DNA]</scope>
    <source>
        <strain evidence="4">JCM 17805</strain>
    </source>
</reference>
<dbReference type="InterPro" id="IPR014719">
    <property type="entry name" value="Ribosomal_bL12_C/ClpS-like"/>
</dbReference>
<dbReference type="NCBIfam" id="NF000672">
    <property type="entry name" value="PRK00033.1-5"/>
    <property type="match status" value="1"/>
</dbReference>
<keyword evidence="4" id="KW-1185">Reference proteome</keyword>
<protein>
    <recommendedName>
        <fullName evidence="1">ATP-dependent Clp protease adapter protein ClpS</fullName>
    </recommendedName>
</protein>
<dbReference type="Pfam" id="PF02617">
    <property type="entry name" value="ClpS"/>
    <property type="match status" value="1"/>
</dbReference>
<comment type="similarity">
    <text evidence="1">Belongs to the ClpS family.</text>
</comment>
<dbReference type="NCBIfam" id="NF000669">
    <property type="entry name" value="PRK00033.1-2"/>
    <property type="match status" value="1"/>
</dbReference>
<dbReference type="PANTHER" id="PTHR33473:SF19">
    <property type="entry name" value="ATP-DEPENDENT CLP PROTEASE ADAPTER PROTEIN CLPS"/>
    <property type="match status" value="1"/>
</dbReference>
<keyword evidence="3" id="KW-0645">Protease</keyword>
<evidence type="ECO:0000256" key="1">
    <source>
        <dbReference type="HAMAP-Rule" id="MF_00302"/>
    </source>
</evidence>
<dbReference type="SUPFAM" id="SSF54736">
    <property type="entry name" value="ClpS-like"/>
    <property type="match status" value="1"/>
</dbReference>
<evidence type="ECO:0000259" key="2">
    <source>
        <dbReference type="Pfam" id="PF02617"/>
    </source>
</evidence>
<dbReference type="GO" id="GO:0006508">
    <property type="term" value="P:proteolysis"/>
    <property type="evidence" value="ECO:0007669"/>
    <property type="project" value="UniProtKB-KW"/>
</dbReference>
<proteinExistence type="inferred from homology"/>
<keyword evidence="3" id="KW-0378">Hydrolase</keyword>
<dbReference type="EMBL" id="BAABFL010000444">
    <property type="protein sequence ID" value="GAA4651253.1"/>
    <property type="molecule type" value="Genomic_DNA"/>
</dbReference>
<gene>
    <name evidence="1 3" type="primary">clpS</name>
    <name evidence="3" type="ORF">GCM10023116_35360</name>
</gene>
<dbReference type="Gene3D" id="3.30.1390.10">
    <property type="match status" value="1"/>
</dbReference>
<name>A0ABP8V4T4_9GAMM</name>
<comment type="caution">
    <text evidence="3">The sequence shown here is derived from an EMBL/GenBank/DDBJ whole genome shotgun (WGS) entry which is preliminary data.</text>
</comment>
<organism evidence="3 4">
    <name type="scientific">Kistimonas scapharcae</name>
    <dbReference type="NCBI Taxonomy" id="1036133"/>
    <lineage>
        <taxon>Bacteria</taxon>
        <taxon>Pseudomonadati</taxon>
        <taxon>Pseudomonadota</taxon>
        <taxon>Gammaproteobacteria</taxon>
        <taxon>Oceanospirillales</taxon>
        <taxon>Endozoicomonadaceae</taxon>
        <taxon>Kistimonas</taxon>
    </lineage>
</organism>
<evidence type="ECO:0000313" key="4">
    <source>
        <dbReference type="Proteomes" id="UP001500604"/>
    </source>
</evidence>
<dbReference type="Proteomes" id="UP001500604">
    <property type="component" value="Unassembled WGS sequence"/>
</dbReference>
<comment type="function">
    <text evidence="1">Involved in the modulation of the specificity of the ClpAP-mediated ATP-dependent protein degradation.</text>
</comment>
<dbReference type="NCBIfam" id="NF000670">
    <property type="entry name" value="PRK00033.1-3"/>
    <property type="match status" value="1"/>
</dbReference>
<dbReference type="PANTHER" id="PTHR33473">
    <property type="entry name" value="ATP-DEPENDENT CLP PROTEASE ADAPTER PROTEIN CLPS1, CHLOROPLASTIC"/>
    <property type="match status" value="1"/>
</dbReference>
<feature type="domain" description="Adaptor protein ClpS core" evidence="2">
    <location>
        <begin position="41"/>
        <end position="119"/>
    </location>
</feature>
<accession>A0ABP8V4T4</accession>
<comment type="subunit">
    <text evidence="1">Binds to the N-terminal domain of the chaperone ClpA.</text>
</comment>
<dbReference type="InterPro" id="IPR003769">
    <property type="entry name" value="ClpS_core"/>
</dbReference>
<sequence length="124" mass="14151">MLTTHFMSSIERILLSLEKENHEYDDEGSVAVAPVKPKLAPPPMYKVILVNDDYTPMDFVIEVLESFFNLSREKATQVMLTVHTQGQAVCGVYTKDIAETKAEQVNRFSREHQHPLLCKIEKNS</sequence>
<dbReference type="HAMAP" id="MF_00302">
    <property type="entry name" value="ClpS"/>
    <property type="match status" value="1"/>
</dbReference>
<evidence type="ECO:0000313" key="3">
    <source>
        <dbReference type="EMBL" id="GAA4651253.1"/>
    </source>
</evidence>